<evidence type="ECO:0000256" key="3">
    <source>
        <dbReference type="ARBA" id="ARBA00022692"/>
    </source>
</evidence>
<comment type="subcellular location">
    <subcellularLocation>
        <location evidence="1">Cell membrane</location>
        <topology evidence="1">Multi-pass membrane protein</topology>
    </subcellularLocation>
</comment>
<protein>
    <submittedName>
        <fullName evidence="7">YihY family inner membrane protein</fullName>
    </submittedName>
</protein>
<keyword evidence="3 6" id="KW-0812">Transmembrane</keyword>
<gene>
    <name evidence="7" type="ORF">F5984_03735</name>
</gene>
<feature type="transmembrane region" description="Helical" evidence="6">
    <location>
        <begin position="159"/>
        <end position="187"/>
    </location>
</feature>
<evidence type="ECO:0000256" key="6">
    <source>
        <dbReference type="SAM" id="Phobius"/>
    </source>
</evidence>
<accession>A0A7J5U5D6</accession>
<feature type="transmembrane region" description="Helical" evidence="6">
    <location>
        <begin position="116"/>
        <end position="139"/>
    </location>
</feature>
<sequence>MFDKLMGLPALSGARDWLRNHRPFDSKVITWYDFINKIIDKIAGNDLSERAAAVAFNLFLAIFPAIIFLFTLIPYIPIPNLQPQIMSLLSRVIPAGTFEAVDTTIRDIIGRQRSGVLSFGFLATVYAATNGMVALMNAFHTSQETPDRRSFLKIRLTALALTFSLGVAIVVAIIVLLVGGVITEYLLQFGFFSNPVIAYLLSFVRYLLVFAVFVGVVSVIYKFGPDVDMKWTFITPGSLTASILIVLTTLLFSFYLSNFGSYNKIYGSIGTLIALMVWINLIALLVVLGFEMNVSLYGLEGEKNPKPEEKTTDTKTTNTTLNK</sequence>
<feature type="transmembrane region" description="Helical" evidence="6">
    <location>
        <begin position="54"/>
        <end position="76"/>
    </location>
</feature>
<dbReference type="InterPro" id="IPR017039">
    <property type="entry name" value="Virul_fac_BrkB"/>
</dbReference>
<evidence type="ECO:0000313" key="8">
    <source>
        <dbReference type="Proteomes" id="UP000488299"/>
    </source>
</evidence>
<reference evidence="7 8" key="1">
    <citation type="submission" date="2019-10" db="EMBL/GenBank/DDBJ databases">
        <title>Rudanella paleaurantiibacter sp. nov., isolated from sludge.</title>
        <authorList>
            <person name="Xu S.Q."/>
        </authorList>
    </citation>
    <scope>NUCLEOTIDE SEQUENCE [LARGE SCALE GENOMIC DNA]</scope>
    <source>
        <strain evidence="7 8">HX-22-17</strain>
    </source>
</reference>
<dbReference type="Pfam" id="PF03631">
    <property type="entry name" value="Virul_fac_BrkB"/>
    <property type="match status" value="1"/>
</dbReference>
<dbReference type="NCBIfam" id="TIGR00765">
    <property type="entry name" value="yihY_not_rbn"/>
    <property type="match status" value="1"/>
</dbReference>
<keyword evidence="5 6" id="KW-0472">Membrane</keyword>
<name>A0A7J5U5D6_9BACT</name>
<evidence type="ECO:0000256" key="2">
    <source>
        <dbReference type="ARBA" id="ARBA00022475"/>
    </source>
</evidence>
<comment type="caution">
    <text evidence="7">The sequence shown here is derived from an EMBL/GenBank/DDBJ whole genome shotgun (WGS) entry which is preliminary data.</text>
</comment>
<dbReference type="RefSeq" id="WP_152122875.1">
    <property type="nucleotide sequence ID" value="NZ_WELI01000001.1"/>
</dbReference>
<feature type="transmembrane region" description="Helical" evidence="6">
    <location>
        <begin position="269"/>
        <end position="290"/>
    </location>
</feature>
<dbReference type="PIRSF" id="PIRSF035875">
    <property type="entry name" value="RNase_BN"/>
    <property type="match status" value="1"/>
</dbReference>
<dbReference type="AlphaFoldDB" id="A0A7J5U5D6"/>
<evidence type="ECO:0000256" key="5">
    <source>
        <dbReference type="ARBA" id="ARBA00023136"/>
    </source>
</evidence>
<keyword evidence="4 6" id="KW-1133">Transmembrane helix</keyword>
<evidence type="ECO:0000256" key="4">
    <source>
        <dbReference type="ARBA" id="ARBA00022989"/>
    </source>
</evidence>
<dbReference type="PANTHER" id="PTHR30213">
    <property type="entry name" value="INNER MEMBRANE PROTEIN YHJD"/>
    <property type="match status" value="1"/>
</dbReference>
<proteinExistence type="predicted"/>
<feature type="transmembrane region" description="Helical" evidence="6">
    <location>
        <begin position="199"/>
        <end position="221"/>
    </location>
</feature>
<evidence type="ECO:0000313" key="7">
    <source>
        <dbReference type="EMBL" id="KAB7733059.1"/>
    </source>
</evidence>
<dbReference type="EMBL" id="WELI01000001">
    <property type="protein sequence ID" value="KAB7733059.1"/>
    <property type="molecule type" value="Genomic_DNA"/>
</dbReference>
<organism evidence="7 8">
    <name type="scientific">Rudanella paleaurantiibacter</name>
    <dbReference type="NCBI Taxonomy" id="2614655"/>
    <lineage>
        <taxon>Bacteria</taxon>
        <taxon>Pseudomonadati</taxon>
        <taxon>Bacteroidota</taxon>
        <taxon>Cytophagia</taxon>
        <taxon>Cytophagales</taxon>
        <taxon>Cytophagaceae</taxon>
        <taxon>Rudanella</taxon>
    </lineage>
</organism>
<dbReference type="PANTHER" id="PTHR30213:SF0">
    <property type="entry name" value="UPF0761 MEMBRANE PROTEIN YIHY"/>
    <property type="match status" value="1"/>
</dbReference>
<dbReference type="Proteomes" id="UP000488299">
    <property type="component" value="Unassembled WGS sequence"/>
</dbReference>
<feature type="transmembrane region" description="Helical" evidence="6">
    <location>
        <begin position="233"/>
        <end position="257"/>
    </location>
</feature>
<dbReference type="GO" id="GO:0005886">
    <property type="term" value="C:plasma membrane"/>
    <property type="evidence" value="ECO:0007669"/>
    <property type="project" value="UniProtKB-SubCell"/>
</dbReference>
<keyword evidence="2" id="KW-1003">Cell membrane</keyword>
<keyword evidence="8" id="KW-1185">Reference proteome</keyword>
<evidence type="ECO:0000256" key="1">
    <source>
        <dbReference type="ARBA" id="ARBA00004651"/>
    </source>
</evidence>